<evidence type="ECO:0000313" key="12">
    <source>
        <dbReference type="Proteomes" id="UP000245489"/>
    </source>
</evidence>
<comment type="caution">
    <text evidence="11">The sequence shown here is derived from an EMBL/GenBank/DDBJ whole genome shotgun (WGS) entry which is preliminary data.</text>
</comment>
<dbReference type="Proteomes" id="UP000245489">
    <property type="component" value="Unassembled WGS sequence"/>
</dbReference>
<feature type="domain" description="GH29D-like beta-sandwich" evidence="10">
    <location>
        <begin position="551"/>
        <end position="604"/>
    </location>
</feature>
<dbReference type="CDD" id="cd06563">
    <property type="entry name" value="GH20_chitobiase-like"/>
    <property type="match status" value="1"/>
</dbReference>
<dbReference type="GO" id="GO:0005975">
    <property type="term" value="P:carbohydrate metabolic process"/>
    <property type="evidence" value="ECO:0007669"/>
    <property type="project" value="InterPro"/>
</dbReference>
<evidence type="ECO:0000256" key="1">
    <source>
        <dbReference type="ARBA" id="ARBA00001231"/>
    </source>
</evidence>
<evidence type="ECO:0000313" key="11">
    <source>
        <dbReference type="EMBL" id="PWK22152.1"/>
    </source>
</evidence>
<evidence type="ECO:0000256" key="6">
    <source>
        <dbReference type="PIRSR" id="PIRSR625705-1"/>
    </source>
</evidence>
<evidence type="ECO:0000256" key="7">
    <source>
        <dbReference type="SAM" id="SignalP"/>
    </source>
</evidence>
<sequence>MKKLLFFLLITLSANSFSQNPIHIIPEPSSMQKQAGEFILTKDTKINIPTANTEVRNVAQFFAESISLPTGIKLSIAENIKFHASKTINFILDEKMLAAPDQYTLTVTPKFIDIKAHSPQGMFYAVQTLLQLFPKQIENNSLQKVVWKAPAVKITDAPRYGWRGIMLDVSRHFFPKEYIKKFIDQLARLKFNTFHWHLTDDQGWRIEIKSYPKLTSVGAWRVQRTGKWWEREPPKPEEERSYGGFYTQEDIREIVQYAQERFITILPEVDVPGHSLAILAAYPEFSCGGGKFEVNAGTKFYKDVENTLCPSNEQVYVFLDKVFGEIAPLFPNPYIHIGGDEAYRGFWDKSAECQALMKREGLKNQEELQSYFIKRVEKIVQSKGKRIIGWDEILEGGLAPDATVMSWRGMKGGIAAAKQNHQVVMTPSDYVYLDLYQGDPNVEPVTYGMARLKKTYSFDPTPKGVEERLILGGQGNLWTESVPTTRHLEYMVYPRAFAVAEALWSPKEKKNWQFFTKKLETHFSRMDEAKLNYALSMYDAIVRTEKDATGKLKIELTTEIEGLDIYYTFDGTNADNYSSKYQGTMLDIPKSATTLKVITYQNNKPKGKQISLSMKDLQDRVGRYKMFTEISE</sequence>
<evidence type="ECO:0000259" key="8">
    <source>
        <dbReference type="Pfam" id="PF00728"/>
    </source>
</evidence>
<dbReference type="EC" id="3.2.1.52" evidence="3"/>
<dbReference type="Pfam" id="PF00728">
    <property type="entry name" value="Glyco_hydro_20"/>
    <property type="match status" value="1"/>
</dbReference>
<evidence type="ECO:0000256" key="5">
    <source>
        <dbReference type="ARBA" id="ARBA00023295"/>
    </source>
</evidence>
<keyword evidence="7" id="KW-0732">Signal</keyword>
<dbReference type="GO" id="GO:0016020">
    <property type="term" value="C:membrane"/>
    <property type="evidence" value="ECO:0007669"/>
    <property type="project" value="TreeGrafter"/>
</dbReference>
<dbReference type="OrthoDB" id="9763537at2"/>
<keyword evidence="4" id="KW-0378">Hydrolase</keyword>
<comment type="similarity">
    <text evidence="2">Belongs to the glycosyl hydrolase 20 family.</text>
</comment>
<comment type="catalytic activity">
    <reaction evidence="1">
        <text>Hydrolysis of terminal non-reducing N-acetyl-D-hexosamine residues in N-acetyl-beta-D-hexosaminides.</text>
        <dbReference type="EC" id="3.2.1.52"/>
    </reaction>
</comment>
<accession>A0A316DXT4</accession>
<dbReference type="GO" id="GO:0030203">
    <property type="term" value="P:glycosaminoglycan metabolic process"/>
    <property type="evidence" value="ECO:0007669"/>
    <property type="project" value="TreeGrafter"/>
</dbReference>
<evidence type="ECO:0000256" key="2">
    <source>
        <dbReference type="ARBA" id="ARBA00006285"/>
    </source>
</evidence>
<dbReference type="Gene3D" id="3.30.379.10">
    <property type="entry name" value="Chitobiase/beta-hexosaminidase domain 2-like"/>
    <property type="match status" value="1"/>
</dbReference>
<dbReference type="Pfam" id="PF02838">
    <property type="entry name" value="Glyco_hydro_20b"/>
    <property type="match status" value="1"/>
</dbReference>
<reference evidence="11 12" key="1">
    <citation type="submission" date="2018-05" db="EMBL/GenBank/DDBJ databases">
        <title>Genomic Encyclopedia of Archaeal and Bacterial Type Strains, Phase II (KMG-II): from individual species to whole genera.</title>
        <authorList>
            <person name="Goeker M."/>
        </authorList>
    </citation>
    <scope>NUCLEOTIDE SEQUENCE [LARGE SCALE GENOMIC DNA]</scope>
    <source>
        <strain evidence="11 12">DSM 22214</strain>
    </source>
</reference>
<dbReference type="InterPro" id="IPR015882">
    <property type="entry name" value="HEX_bac_N"/>
</dbReference>
<dbReference type="SUPFAM" id="SSF55545">
    <property type="entry name" value="beta-N-acetylhexosaminidase-like domain"/>
    <property type="match status" value="1"/>
</dbReference>
<evidence type="ECO:0000256" key="4">
    <source>
        <dbReference type="ARBA" id="ARBA00022801"/>
    </source>
</evidence>
<dbReference type="InterPro" id="IPR025705">
    <property type="entry name" value="Beta_hexosaminidase_sua/sub"/>
</dbReference>
<dbReference type="AlphaFoldDB" id="A0A316DXT4"/>
<name>A0A316DXT4_9BACT</name>
<dbReference type="PANTHER" id="PTHR22600:SF57">
    <property type="entry name" value="BETA-N-ACETYLHEXOSAMINIDASE"/>
    <property type="match status" value="1"/>
</dbReference>
<dbReference type="SUPFAM" id="SSF51445">
    <property type="entry name" value="(Trans)glycosidases"/>
    <property type="match status" value="1"/>
</dbReference>
<keyword evidence="5" id="KW-0326">Glycosidase</keyword>
<proteinExistence type="inferred from homology"/>
<evidence type="ECO:0000256" key="3">
    <source>
        <dbReference type="ARBA" id="ARBA00012663"/>
    </source>
</evidence>
<dbReference type="InterPro" id="IPR029018">
    <property type="entry name" value="Hex-like_dom2"/>
</dbReference>
<dbReference type="EMBL" id="QGGO01000021">
    <property type="protein sequence ID" value="PWK22152.1"/>
    <property type="molecule type" value="Genomic_DNA"/>
</dbReference>
<dbReference type="Gene3D" id="3.20.20.80">
    <property type="entry name" value="Glycosidases"/>
    <property type="match status" value="1"/>
</dbReference>
<dbReference type="PANTHER" id="PTHR22600">
    <property type="entry name" value="BETA-HEXOSAMINIDASE"/>
    <property type="match status" value="1"/>
</dbReference>
<feature type="domain" description="Glycoside hydrolase family 20 catalytic" evidence="8">
    <location>
        <begin position="160"/>
        <end position="506"/>
    </location>
</feature>
<feature type="signal peptide" evidence="7">
    <location>
        <begin position="1"/>
        <end position="18"/>
    </location>
</feature>
<dbReference type="RefSeq" id="WP_109744227.1">
    <property type="nucleotide sequence ID" value="NZ_QGGO01000021.1"/>
</dbReference>
<feature type="domain" description="Beta-hexosaminidase bacterial type N-terminal" evidence="9">
    <location>
        <begin position="23"/>
        <end position="157"/>
    </location>
</feature>
<dbReference type="InterPro" id="IPR017853">
    <property type="entry name" value="GH"/>
</dbReference>
<evidence type="ECO:0000259" key="9">
    <source>
        <dbReference type="Pfam" id="PF02838"/>
    </source>
</evidence>
<protein>
    <recommendedName>
        <fullName evidence="3">beta-N-acetylhexosaminidase</fullName>
        <ecNumber evidence="3">3.2.1.52</ecNumber>
    </recommendedName>
</protein>
<dbReference type="PRINTS" id="PR00738">
    <property type="entry name" value="GLHYDRLASE20"/>
</dbReference>
<dbReference type="GO" id="GO:0004563">
    <property type="term" value="F:beta-N-acetylhexosaminidase activity"/>
    <property type="evidence" value="ECO:0007669"/>
    <property type="project" value="UniProtKB-EC"/>
</dbReference>
<evidence type="ECO:0000259" key="10">
    <source>
        <dbReference type="Pfam" id="PF13290"/>
    </source>
</evidence>
<keyword evidence="12" id="KW-1185">Reference proteome</keyword>
<dbReference type="Pfam" id="PF13290">
    <property type="entry name" value="CHB_HEX_C_1"/>
    <property type="match status" value="1"/>
</dbReference>
<gene>
    <name evidence="11" type="ORF">LV89_03537</name>
</gene>
<dbReference type="InterPro" id="IPR015883">
    <property type="entry name" value="Glyco_hydro_20_cat"/>
</dbReference>
<organism evidence="11 12">
    <name type="scientific">Arcicella aurantiaca</name>
    <dbReference type="NCBI Taxonomy" id="591202"/>
    <lineage>
        <taxon>Bacteria</taxon>
        <taxon>Pseudomonadati</taxon>
        <taxon>Bacteroidota</taxon>
        <taxon>Cytophagia</taxon>
        <taxon>Cytophagales</taxon>
        <taxon>Flectobacillaceae</taxon>
        <taxon>Arcicella</taxon>
    </lineage>
</organism>
<feature type="active site" description="Proton donor" evidence="6">
    <location>
        <position position="341"/>
    </location>
</feature>
<dbReference type="InterPro" id="IPR059177">
    <property type="entry name" value="GH29D-like_dom"/>
</dbReference>
<feature type="chain" id="PRO_5016385937" description="beta-N-acetylhexosaminidase" evidence="7">
    <location>
        <begin position="19"/>
        <end position="632"/>
    </location>
</feature>